<dbReference type="GO" id="GO:0019867">
    <property type="term" value="C:outer membrane"/>
    <property type="evidence" value="ECO:0007669"/>
    <property type="project" value="InterPro"/>
</dbReference>
<evidence type="ECO:0000313" key="1">
    <source>
        <dbReference type="EMBL" id="NMM49313.1"/>
    </source>
</evidence>
<gene>
    <name evidence="1" type="ORF">HH304_12955</name>
</gene>
<organism evidence="1 2">
    <name type="scientific">Marinigracilibium pacificum</name>
    <dbReference type="NCBI Taxonomy" id="2729599"/>
    <lineage>
        <taxon>Bacteria</taxon>
        <taxon>Pseudomonadati</taxon>
        <taxon>Bacteroidota</taxon>
        <taxon>Cytophagia</taxon>
        <taxon>Cytophagales</taxon>
        <taxon>Flammeovirgaceae</taxon>
        <taxon>Marinigracilibium</taxon>
    </lineage>
</organism>
<accession>A0A848IXR6</accession>
<protein>
    <submittedName>
        <fullName evidence="1">LptE family protein</fullName>
    </submittedName>
</protein>
<proteinExistence type="predicted"/>
<dbReference type="InterPro" id="IPR007485">
    <property type="entry name" value="LPS_assembly_LptE"/>
</dbReference>
<evidence type="ECO:0000313" key="2">
    <source>
        <dbReference type="Proteomes" id="UP000559010"/>
    </source>
</evidence>
<dbReference type="EMBL" id="JABBNU010000007">
    <property type="protein sequence ID" value="NMM49313.1"/>
    <property type="molecule type" value="Genomic_DNA"/>
</dbReference>
<name>A0A848IXR6_9BACT</name>
<dbReference type="RefSeq" id="WP_169682308.1">
    <property type="nucleotide sequence ID" value="NZ_JABBNU010000007.1"/>
</dbReference>
<reference evidence="1 2" key="1">
    <citation type="submission" date="2020-04" db="EMBL/GenBank/DDBJ databases">
        <title>Flammeovirgaceae bacterium KN852 isolated from deep sea.</title>
        <authorList>
            <person name="Zhang D.-C."/>
        </authorList>
    </citation>
    <scope>NUCLEOTIDE SEQUENCE [LARGE SCALE GENOMIC DNA]</scope>
    <source>
        <strain evidence="1 2">KN852</strain>
    </source>
</reference>
<keyword evidence="2" id="KW-1185">Reference proteome</keyword>
<dbReference type="Pfam" id="PF04390">
    <property type="entry name" value="LptE"/>
    <property type="match status" value="1"/>
</dbReference>
<dbReference type="AlphaFoldDB" id="A0A848IXR6"/>
<dbReference type="Proteomes" id="UP000559010">
    <property type="component" value="Unassembled WGS sequence"/>
</dbReference>
<comment type="caution">
    <text evidence="1">The sequence shown here is derived from an EMBL/GenBank/DDBJ whole genome shotgun (WGS) entry which is preliminary data.</text>
</comment>
<dbReference type="GO" id="GO:0043165">
    <property type="term" value="P:Gram-negative-bacterium-type cell outer membrane assembly"/>
    <property type="evidence" value="ECO:0007669"/>
    <property type="project" value="InterPro"/>
</dbReference>
<sequence length="177" mass="19908">MKLKHSKYLFLILFFILNSCSVNYSFTGISIGPEVKTISISTFFNDTGQGPPTIAQQFTEQLKEYFQRNTNLSIVDYGGDLQLEGSITGYRASLRGVSAGTGNNNVDQAAQERLTITVTATFINTYDETQNFNNRSFSFYEDYDPNTAPLNSNEQQYVDNITEQIILDIFNASVANW</sequence>